<comment type="caution">
    <text evidence="2">The sequence shown here is derived from an EMBL/GenBank/DDBJ whole genome shotgun (WGS) entry which is preliminary data.</text>
</comment>
<evidence type="ECO:0000313" key="2">
    <source>
        <dbReference type="EMBL" id="MFD1780271.1"/>
    </source>
</evidence>
<keyword evidence="1" id="KW-1133">Transmembrane helix</keyword>
<keyword evidence="1" id="KW-0812">Transmembrane</keyword>
<organism evidence="2 3">
    <name type="scientific">Fredinandcohnia salidurans</name>
    <dbReference type="NCBI Taxonomy" id="2595041"/>
    <lineage>
        <taxon>Bacteria</taxon>
        <taxon>Bacillati</taxon>
        <taxon>Bacillota</taxon>
        <taxon>Bacilli</taxon>
        <taxon>Bacillales</taxon>
        <taxon>Bacillaceae</taxon>
        <taxon>Fredinandcohnia</taxon>
    </lineage>
</organism>
<proteinExistence type="predicted"/>
<evidence type="ECO:0000313" key="3">
    <source>
        <dbReference type="Proteomes" id="UP001597227"/>
    </source>
</evidence>
<gene>
    <name evidence="2" type="ORF">ACFSFW_16525</name>
</gene>
<dbReference type="Proteomes" id="UP001597227">
    <property type="component" value="Unassembled WGS sequence"/>
</dbReference>
<reference evidence="3" key="1">
    <citation type="journal article" date="2019" name="Int. J. Syst. Evol. Microbiol.">
        <title>The Global Catalogue of Microorganisms (GCM) 10K type strain sequencing project: providing services to taxonomists for standard genome sequencing and annotation.</title>
        <authorList>
            <consortium name="The Broad Institute Genomics Platform"/>
            <consortium name="The Broad Institute Genome Sequencing Center for Infectious Disease"/>
            <person name="Wu L."/>
            <person name="Ma J."/>
        </authorList>
    </citation>
    <scope>NUCLEOTIDE SEQUENCE [LARGE SCALE GENOMIC DNA]</scope>
    <source>
        <strain evidence="3">CCUG 15531</strain>
    </source>
</reference>
<dbReference type="RefSeq" id="WP_388039901.1">
    <property type="nucleotide sequence ID" value="NZ_JBHUEK010000025.1"/>
</dbReference>
<keyword evidence="3" id="KW-1185">Reference proteome</keyword>
<feature type="transmembrane region" description="Helical" evidence="1">
    <location>
        <begin position="28"/>
        <end position="48"/>
    </location>
</feature>
<protein>
    <submittedName>
        <fullName evidence="2">Uncharacterized protein</fullName>
    </submittedName>
</protein>
<sequence>MRFIVLFVVAFLLGIVLAVFEIRGPVSVVISLFVIFSLSFYLFVYPIYLEKNVKKIESYLEKKRKNPLFRLYYGMGNRIDQDVKEATEILLRKYKQPARQAMFNTLYALYEDDILRAKGDIEQIHPPRYKYYYQAIVAIEEGKIERATELREQVKTEWMKHALAAGIAKKAGHQEEYIVEIQKAYEKTRGLQRYMIYKQFEQDLK</sequence>
<dbReference type="EMBL" id="JBHUEK010000025">
    <property type="protein sequence ID" value="MFD1780271.1"/>
    <property type="molecule type" value="Genomic_DNA"/>
</dbReference>
<evidence type="ECO:0000256" key="1">
    <source>
        <dbReference type="SAM" id="Phobius"/>
    </source>
</evidence>
<accession>A0ABW4MQK3</accession>
<name>A0ABW4MQK3_9BACI</name>
<keyword evidence="1" id="KW-0472">Membrane</keyword>